<evidence type="ECO:0000256" key="2">
    <source>
        <dbReference type="ARBA" id="ARBA00022692"/>
    </source>
</evidence>
<evidence type="ECO:0000313" key="8">
    <source>
        <dbReference type="Proteomes" id="UP000652430"/>
    </source>
</evidence>
<feature type="transmembrane region" description="Helical" evidence="5">
    <location>
        <begin position="6"/>
        <end position="24"/>
    </location>
</feature>
<feature type="domain" description="Major facilitator superfamily (MFS) profile" evidence="6">
    <location>
        <begin position="10"/>
        <end position="411"/>
    </location>
</feature>
<keyword evidence="2 5" id="KW-0812">Transmembrane</keyword>
<sequence>MKIRHLRWWIVGLICVGTIANYLARNSLGVLAPQLKASFAMSTQQYSYVVGAFQLAYTVMQPVAGYIVDHFGLRAGFAFFGVAWSAANMLSALAGGWLSLAFFRALLGMSEAAAIPSGMKAIAEWFPARERSVATGWFNAGTSLGALIAPPIVVAVTLWGDWRLAFVVTGAVGLVWAGAWYAFYRSPNDHPSITPEERAMIAQDRPLVPARRASAKEILGSAKFWVIAVPRFLAEPAWQTFSFWIPLYLATERGMDLKQIALFAWLPFLAADLGGVLGGYLSPFFIKRFGMRLIPSRVLGISLAAVLMIAPGCIGLAASPYTAIALFCIGGFAHQMISVLINTLSADVFTPEEVGTANGFVGQAGWIGGLLFSLLIGQLADTVGYAPLFGALAVFDLIGAAVLIVFVSRLTLPEVPDSRELA</sequence>
<evidence type="ECO:0000313" key="7">
    <source>
        <dbReference type="EMBL" id="GHH22439.1"/>
    </source>
</evidence>
<comment type="caution">
    <text evidence="7">The sequence shown here is derived from an EMBL/GenBank/DDBJ whole genome shotgun (WGS) entry which is preliminary data.</text>
</comment>
<keyword evidence="8" id="KW-1185">Reference proteome</keyword>
<dbReference type="RefSeq" id="WP_189677098.1">
    <property type="nucleotide sequence ID" value="NZ_BNAQ01000005.1"/>
</dbReference>
<dbReference type="Gene3D" id="1.20.1250.20">
    <property type="entry name" value="MFS general substrate transporter like domains"/>
    <property type="match status" value="2"/>
</dbReference>
<evidence type="ECO:0000259" key="6">
    <source>
        <dbReference type="PROSITE" id="PS50850"/>
    </source>
</evidence>
<comment type="subcellular location">
    <subcellularLocation>
        <location evidence="1">Membrane</location>
        <topology evidence="1">Multi-pass membrane protein</topology>
    </subcellularLocation>
</comment>
<feature type="transmembrane region" description="Helical" evidence="5">
    <location>
        <begin position="262"/>
        <end position="286"/>
    </location>
</feature>
<evidence type="ECO:0000256" key="5">
    <source>
        <dbReference type="SAM" id="Phobius"/>
    </source>
</evidence>
<feature type="transmembrane region" description="Helical" evidence="5">
    <location>
        <begin position="45"/>
        <end position="67"/>
    </location>
</feature>
<feature type="transmembrane region" description="Helical" evidence="5">
    <location>
        <begin position="298"/>
        <end position="318"/>
    </location>
</feature>
<dbReference type="PROSITE" id="PS50850">
    <property type="entry name" value="MFS"/>
    <property type="match status" value="1"/>
</dbReference>
<proteinExistence type="predicted"/>
<dbReference type="InterPro" id="IPR050382">
    <property type="entry name" value="MFS_Na/Anion_cotransporter"/>
</dbReference>
<dbReference type="SUPFAM" id="SSF103473">
    <property type="entry name" value="MFS general substrate transporter"/>
    <property type="match status" value="1"/>
</dbReference>
<gene>
    <name evidence="7" type="ORF">GCM10008023_32470</name>
</gene>
<dbReference type="PIRSF" id="PIRSF002808">
    <property type="entry name" value="Hexose_phosphate_transp"/>
    <property type="match status" value="1"/>
</dbReference>
<keyword evidence="4 5" id="KW-0472">Membrane</keyword>
<evidence type="ECO:0000256" key="3">
    <source>
        <dbReference type="ARBA" id="ARBA00022989"/>
    </source>
</evidence>
<feature type="transmembrane region" description="Helical" evidence="5">
    <location>
        <begin position="388"/>
        <end position="412"/>
    </location>
</feature>
<dbReference type="InterPro" id="IPR000849">
    <property type="entry name" value="Sugar_P_transporter"/>
</dbReference>
<dbReference type="PANTHER" id="PTHR11662">
    <property type="entry name" value="SOLUTE CARRIER FAMILY 17"/>
    <property type="match status" value="1"/>
</dbReference>
<feature type="transmembrane region" description="Helical" evidence="5">
    <location>
        <begin position="79"/>
        <end position="103"/>
    </location>
</feature>
<reference evidence="8" key="1">
    <citation type="journal article" date="2019" name="Int. J. Syst. Evol. Microbiol.">
        <title>The Global Catalogue of Microorganisms (GCM) 10K type strain sequencing project: providing services to taxonomists for standard genome sequencing and annotation.</title>
        <authorList>
            <consortium name="The Broad Institute Genomics Platform"/>
            <consortium name="The Broad Institute Genome Sequencing Center for Infectious Disease"/>
            <person name="Wu L."/>
            <person name="Ma J."/>
        </authorList>
    </citation>
    <scope>NUCLEOTIDE SEQUENCE [LARGE SCALE GENOMIC DNA]</scope>
    <source>
        <strain evidence="8">CGMCC 1.8957</strain>
    </source>
</reference>
<dbReference type="EMBL" id="BNAQ01000005">
    <property type="protein sequence ID" value="GHH22439.1"/>
    <property type="molecule type" value="Genomic_DNA"/>
</dbReference>
<feature type="transmembrane region" description="Helical" evidence="5">
    <location>
        <begin position="164"/>
        <end position="183"/>
    </location>
</feature>
<organism evidence="7 8">
    <name type="scientific">Sphingomonas glacialis</name>
    <dbReference type="NCBI Taxonomy" id="658225"/>
    <lineage>
        <taxon>Bacteria</taxon>
        <taxon>Pseudomonadati</taxon>
        <taxon>Pseudomonadota</taxon>
        <taxon>Alphaproteobacteria</taxon>
        <taxon>Sphingomonadales</taxon>
        <taxon>Sphingomonadaceae</taxon>
        <taxon>Sphingomonas</taxon>
    </lineage>
</organism>
<dbReference type="Proteomes" id="UP000652430">
    <property type="component" value="Unassembled WGS sequence"/>
</dbReference>
<evidence type="ECO:0000256" key="1">
    <source>
        <dbReference type="ARBA" id="ARBA00004141"/>
    </source>
</evidence>
<dbReference type="InterPro" id="IPR036259">
    <property type="entry name" value="MFS_trans_sf"/>
</dbReference>
<feature type="transmembrane region" description="Helical" evidence="5">
    <location>
        <begin position="356"/>
        <end position="376"/>
    </location>
</feature>
<dbReference type="CDD" id="cd17319">
    <property type="entry name" value="MFS_ExuT_GudP_like"/>
    <property type="match status" value="1"/>
</dbReference>
<accession>A0ABQ3LPT7</accession>
<dbReference type="PANTHER" id="PTHR11662:SF285">
    <property type="entry name" value="HEXURONATE TRANSPORTER"/>
    <property type="match status" value="1"/>
</dbReference>
<keyword evidence="3 5" id="KW-1133">Transmembrane helix</keyword>
<protein>
    <submittedName>
        <fullName evidence="7">MFS transporter</fullName>
    </submittedName>
</protein>
<dbReference type="Pfam" id="PF07690">
    <property type="entry name" value="MFS_1"/>
    <property type="match status" value="1"/>
</dbReference>
<dbReference type="InterPro" id="IPR011701">
    <property type="entry name" value="MFS"/>
</dbReference>
<name>A0ABQ3LPT7_9SPHN</name>
<dbReference type="InterPro" id="IPR020846">
    <property type="entry name" value="MFS_dom"/>
</dbReference>
<evidence type="ECO:0000256" key="4">
    <source>
        <dbReference type="ARBA" id="ARBA00023136"/>
    </source>
</evidence>
<feature type="transmembrane region" description="Helical" evidence="5">
    <location>
        <begin position="137"/>
        <end position="158"/>
    </location>
</feature>
<feature type="transmembrane region" description="Helical" evidence="5">
    <location>
        <begin position="324"/>
        <end position="344"/>
    </location>
</feature>